<dbReference type="Proteomes" id="UP001595453">
    <property type="component" value="Unassembled WGS sequence"/>
</dbReference>
<reference evidence="2" key="1">
    <citation type="journal article" date="2019" name="Int. J. Syst. Evol. Microbiol.">
        <title>The Global Catalogue of Microorganisms (GCM) 10K type strain sequencing project: providing services to taxonomists for standard genome sequencing and annotation.</title>
        <authorList>
            <consortium name="The Broad Institute Genomics Platform"/>
            <consortium name="The Broad Institute Genome Sequencing Center for Infectious Disease"/>
            <person name="Wu L."/>
            <person name="Ma J."/>
        </authorList>
    </citation>
    <scope>NUCLEOTIDE SEQUENCE [LARGE SCALE GENOMIC DNA]</scope>
    <source>
        <strain evidence="2">KCTC 42730</strain>
    </source>
</reference>
<dbReference type="Gene3D" id="3.40.190.10">
    <property type="entry name" value="Periplasmic binding protein-like II"/>
    <property type="match status" value="2"/>
</dbReference>
<dbReference type="SUPFAM" id="SSF53850">
    <property type="entry name" value="Periplasmic binding protein-like II"/>
    <property type="match status" value="1"/>
</dbReference>
<dbReference type="EMBL" id="JBHRSD010000028">
    <property type="protein sequence ID" value="MFC3033861.1"/>
    <property type="molecule type" value="Genomic_DNA"/>
</dbReference>
<comment type="caution">
    <text evidence="1">The sequence shown here is derived from an EMBL/GenBank/DDBJ whole genome shotgun (WGS) entry which is preliminary data.</text>
</comment>
<keyword evidence="2" id="KW-1185">Reference proteome</keyword>
<accession>A0ABV7CMR4</accession>
<proteinExistence type="predicted"/>
<name>A0ABV7CMR4_9GAMM</name>
<evidence type="ECO:0000313" key="1">
    <source>
        <dbReference type="EMBL" id="MFC3033861.1"/>
    </source>
</evidence>
<evidence type="ECO:0000313" key="2">
    <source>
        <dbReference type="Proteomes" id="UP001595453"/>
    </source>
</evidence>
<gene>
    <name evidence="1" type="ORF">ACFOEE_15165</name>
</gene>
<dbReference type="Pfam" id="PF12974">
    <property type="entry name" value="Phosphonate-bd"/>
    <property type="match status" value="1"/>
</dbReference>
<organism evidence="1 2">
    <name type="scientific">Pseudoalteromonas fenneropenaei</name>
    <dbReference type="NCBI Taxonomy" id="1737459"/>
    <lineage>
        <taxon>Bacteria</taxon>
        <taxon>Pseudomonadati</taxon>
        <taxon>Pseudomonadota</taxon>
        <taxon>Gammaproteobacteria</taxon>
        <taxon>Alteromonadales</taxon>
        <taxon>Pseudoalteromonadaceae</taxon>
        <taxon>Pseudoalteromonas</taxon>
    </lineage>
</organism>
<sequence length="295" mass="33620">MMRTTSFPKSIVALSAVLVLVLCWMTGSLFIQYRGETLNQVDSNVFTCRTTLQNNQQRLVGYVPVAPMAKRLAAKFCENPVVAKQFGVVSVYYGSSISEQIEFMAKGVADVLLAKDNVVSAFKVQQTHNYQPLVSFKEYSAYLISLREKPLLSKAYLLDKRIGLLDYPTSRSGHILPMQQFKALDLTVESMKIVYANTHSELRQKLMAGEVDIISSYWQEQDKLHFSEHYITPIAQNIAGTKWYLRMNENNTELACALQQLLVEEADANSGYFNEPKTYWQCQQSPFFQLALEYQ</sequence>
<dbReference type="RefSeq" id="WP_377126049.1">
    <property type="nucleotide sequence ID" value="NZ_JBHRSD010000028.1"/>
</dbReference>
<protein>
    <submittedName>
        <fullName evidence="1">PhnD/SsuA/transferrin family substrate-binding protein</fullName>
    </submittedName>
</protein>